<name>A0A0C3AGZ9_PILCF</name>
<dbReference type="OrthoDB" id="3210866at2759"/>
<organism evidence="1 2">
    <name type="scientific">Piloderma croceum (strain F 1598)</name>
    <dbReference type="NCBI Taxonomy" id="765440"/>
    <lineage>
        <taxon>Eukaryota</taxon>
        <taxon>Fungi</taxon>
        <taxon>Dikarya</taxon>
        <taxon>Basidiomycota</taxon>
        <taxon>Agaricomycotina</taxon>
        <taxon>Agaricomycetes</taxon>
        <taxon>Agaricomycetidae</taxon>
        <taxon>Atheliales</taxon>
        <taxon>Atheliaceae</taxon>
        <taxon>Piloderma</taxon>
    </lineage>
</organism>
<reference evidence="1 2" key="1">
    <citation type="submission" date="2014-04" db="EMBL/GenBank/DDBJ databases">
        <authorList>
            <consortium name="DOE Joint Genome Institute"/>
            <person name="Kuo A."/>
            <person name="Tarkka M."/>
            <person name="Buscot F."/>
            <person name="Kohler A."/>
            <person name="Nagy L.G."/>
            <person name="Floudas D."/>
            <person name="Copeland A."/>
            <person name="Barry K.W."/>
            <person name="Cichocki N."/>
            <person name="Veneault-Fourrey C."/>
            <person name="LaButti K."/>
            <person name="Lindquist E.A."/>
            <person name="Lipzen A."/>
            <person name="Lundell T."/>
            <person name="Morin E."/>
            <person name="Murat C."/>
            <person name="Sun H."/>
            <person name="Tunlid A."/>
            <person name="Henrissat B."/>
            <person name="Grigoriev I.V."/>
            <person name="Hibbett D.S."/>
            <person name="Martin F."/>
            <person name="Nordberg H.P."/>
            <person name="Cantor M.N."/>
            <person name="Hua S.X."/>
        </authorList>
    </citation>
    <scope>NUCLEOTIDE SEQUENCE [LARGE SCALE GENOMIC DNA]</scope>
    <source>
        <strain evidence="1 2">F 1598</strain>
    </source>
</reference>
<dbReference type="HOGENOM" id="CLU_095027_0_0_1"/>
<dbReference type="Proteomes" id="UP000054166">
    <property type="component" value="Unassembled WGS sequence"/>
</dbReference>
<gene>
    <name evidence="1" type="ORF">PILCRDRAFT_81408</name>
</gene>
<accession>A0A0C3AGZ9</accession>
<evidence type="ECO:0000313" key="1">
    <source>
        <dbReference type="EMBL" id="KIM73073.1"/>
    </source>
</evidence>
<proteinExistence type="predicted"/>
<evidence type="ECO:0000313" key="2">
    <source>
        <dbReference type="Proteomes" id="UP000054166"/>
    </source>
</evidence>
<sequence>MHEPSLDTSFQNEITEHTLVGPSAHIAHSPRSIILQCGILYYSIRDIPDPPGLSFVHDLSKLDRLWDDSSPQWDRLSPVVIRGVPIAIIHWQTIYCYGHNRWWRGISQKWYQWKFLVAEYRSLSPTGFWCKYCHDGVPLKVTCIMRLQCQARRAEDDAMVTRAHLAYNAEEFAHIFAYRTTGRVTRVMTDARTIAQLYRRILARQC</sequence>
<dbReference type="InParanoid" id="A0A0C3AGZ9"/>
<protein>
    <submittedName>
        <fullName evidence="1">Uncharacterized protein</fullName>
    </submittedName>
</protein>
<keyword evidence="2" id="KW-1185">Reference proteome</keyword>
<dbReference type="EMBL" id="KN833094">
    <property type="protein sequence ID" value="KIM73073.1"/>
    <property type="molecule type" value="Genomic_DNA"/>
</dbReference>
<reference evidence="2" key="2">
    <citation type="submission" date="2015-01" db="EMBL/GenBank/DDBJ databases">
        <title>Evolutionary Origins and Diversification of the Mycorrhizal Mutualists.</title>
        <authorList>
            <consortium name="DOE Joint Genome Institute"/>
            <consortium name="Mycorrhizal Genomics Consortium"/>
            <person name="Kohler A."/>
            <person name="Kuo A."/>
            <person name="Nagy L.G."/>
            <person name="Floudas D."/>
            <person name="Copeland A."/>
            <person name="Barry K.W."/>
            <person name="Cichocki N."/>
            <person name="Veneault-Fourrey C."/>
            <person name="LaButti K."/>
            <person name="Lindquist E.A."/>
            <person name="Lipzen A."/>
            <person name="Lundell T."/>
            <person name="Morin E."/>
            <person name="Murat C."/>
            <person name="Riley R."/>
            <person name="Ohm R."/>
            <person name="Sun H."/>
            <person name="Tunlid A."/>
            <person name="Henrissat B."/>
            <person name="Grigoriev I.V."/>
            <person name="Hibbett D.S."/>
            <person name="Martin F."/>
        </authorList>
    </citation>
    <scope>NUCLEOTIDE SEQUENCE [LARGE SCALE GENOMIC DNA]</scope>
    <source>
        <strain evidence="2">F 1598</strain>
    </source>
</reference>
<dbReference type="AlphaFoldDB" id="A0A0C3AGZ9"/>